<evidence type="ECO:0000256" key="1">
    <source>
        <dbReference type="SAM" id="MobiDB-lite"/>
    </source>
</evidence>
<gene>
    <name evidence="2" type="ORF">K493DRAFT_299448</name>
</gene>
<dbReference type="Proteomes" id="UP000193498">
    <property type="component" value="Unassembled WGS sequence"/>
</dbReference>
<name>A0A1Y1YND5_9FUNG</name>
<organism evidence="2 3">
    <name type="scientific">Basidiobolus meristosporus CBS 931.73</name>
    <dbReference type="NCBI Taxonomy" id="1314790"/>
    <lineage>
        <taxon>Eukaryota</taxon>
        <taxon>Fungi</taxon>
        <taxon>Fungi incertae sedis</taxon>
        <taxon>Zoopagomycota</taxon>
        <taxon>Entomophthoromycotina</taxon>
        <taxon>Basidiobolomycetes</taxon>
        <taxon>Basidiobolales</taxon>
        <taxon>Basidiobolaceae</taxon>
        <taxon>Basidiobolus</taxon>
    </lineage>
</organism>
<comment type="caution">
    <text evidence="2">The sequence shown here is derived from an EMBL/GenBank/DDBJ whole genome shotgun (WGS) entry which is preliminary data.</text>
</comment>
<evidence type="ECO:0000313" key="3">
    <source>
        <dbReference type="Proteomes" id="UP000193498"/>
    </source>
</evidence>
<feature type="region of interest" description="Disordered" evidence="1">
    <location>
        <begin position="233"/>
        <end position="256"/>
    </location>
</feature>
<feature type="compositionally biased region" description="Low complexity" evidence="1">
    <location>
        <begin position="243"/>
        <end position="256"/>
    </location>
</feature>
<evidence type="ECO:0000313" key="2">
    <source>
        <dbReference type="EMBL" id="ORX99343.1"/>
    </source>
</evidence>
<accession>A0A1Y1YND5</accession>
<feature type="region of interest" description="Disordered" evidence="1">
    <location>
        <begin position="1"/>
        <end position="59"/>
    </location>
</feature>
<sequence length="303" mass="33349">MSGVSVQNAPSDRPHLYHSSQPAKTYERSAKLQSRFRKLFERSDKKKKDSPGCHVASVPASKRASASLAVAATRPITSPRLNFENVTALLLQSFSLSRFLRLKPGHGRARDGIVPPNDEELFQLERNTDGLERPDPKGIPAAVAGQSNNITMPRVDAQPHQPQVPRLLSYPDQLSDNVARSRASPSTIAYFQGLHKLKSCEHRGLRDILLIHQTITRAHHALITEGLHPESIHERRNSRVTKTTSSTLSSNPNPSLPLLATGGSHCTKRFIPASSPLPPPPYQPCDEDDVPLGVLQLGYKRSC</sequence>
<dbReference type="AlphaFoldDB" id="A0A1Y1YND5"/>
<feature type="compositionally biased region" description="Basic and acidic residues" evidence="1">
    <location>
        <begin position="38"/>
        <end position="51"/>
    </location>
</feature>
<feature type="compositionally biased region" description="Polar residues" evidence="1">
    <location>
        <begin position="1"/>
        <end position="10"/>
    </location>
</feature>
<dbReference type="EMBL" id="MCFE01000099">
    <property type="protein sequence ID" value="ORX99343.1"/>
    <property type="molecule type" value="Genomic_DNA"/>
</dbReference>
<dbReference type="InParanoid" id="A0A1Y1YND5"/>
<proteinExistence type="predicted"/>
<protein>
    <submittedName>
        <fullName evidence="2">Uncharacterized protein</fullName>
    </submittedName>
</protein>
<reference evidence="2 3" key="1">
    <citation type="submission" date="2016-07" db="EMBL/GenBank/DDBJ databases">
        <title>Pervasive Adenine N6-methylation of Active Genes in Fungi.</title>
        <authorList>
            <consortium name="DOE Joint Genome Institute"/>
            <person name="Mondo S.J."/>
            <person name="Dannebaum R.O."/>
            <person name="Kuo R.C."/>
            <person name="Labutti K."/>
            <person name="Haridas S."/>
            <person name="Kuo A."/>
            <person name="Salamov A."/>
            <person name="Ahrendt S.R."/>
            <person name="Lipzen A."/>
            <person name="Sullivan W."/>
            <person name="Andreopoulos W.B."/>
            <person name="Clum A."/>
            <person name="Lindquist E."/>
            <person name="Daum C."/>
            <person name="Ramamoorthy G.K."/>
            <person name="Gryganskyi A."/>
            <person name="Culley D."/>
            <person name="Magnuson J.K."/>
            <person name="James T.Y."/>
            <person name="O'Malley M.A."/>
            <person name="Stajich J.E."/>
            <person name="Spatafora J.W."/>
            <person name="Visel A."/>
            <person name="Grigoriev I.V."/>
        </authorList>
    </citation>
    <scope>NUCLEOTIDE SEQUENCE [LARGE SCALE GENOMIC DNA]</scope>
    <source>
        <strain evidence="2 3">CBS 931.73</strain>
    </source>
</reference>
<keyword evidence="3" id="KW-1185">Reference proteome</keyword>